<dbReference type="EMBL" id="LVJE01000047">
    <property type="protein sequence ID" value="OAB25313.1"/>
    <property type="molecule type" value="Genomic_DNA"/>
</dbReference>
<keyword evidence="1" id="KW-0812">Transmembrane</keyword>
<dbReference type="GO" id="GO:0005525">
    <property type="term" value="F:GTP binding"/>
    <property type="evidence" value="ECO:0007669"/>
    <property type="project" value="InterPro"/>
</dbReference>
<dbReference type="Pfam" id="PF01926">
    <property type="entry name" value="MMR_HSR1"/>
    <property type="match status" value="1"/>
</dbReference>
<dbReference type="Proteomes" id="UP000077164">
    <property type="component" value="Unassembled WGS sequence"/>
</dbReference>
<dbReference type="SUPFAM" id="SSF52540">
    <property type="entry name" value="P-loop containing nucleoside triphosphate hydrolases"/>
    <property type="match status" value="1"/>
</dbReference>
<accession>A0A167U6V6</accession>
<dbReference type="InterPro" id="IPR027417">
    <property type="entry name" value="P-loop_NTPase"/>
</dbReference>
<dbReference type="InterPro" id="IPR006073">
    <property type="entry name" value="GTP-bd"/>
</dbReference>
<feature type="domain" description="G" evidence="2">
    <location>
        <begin position="6"/>
        <end position="128"/>
    </location>
</feature>
<name>A0A167U6V6_9FLAO</name>
<sequence length="362" mass="40830">MEGYNLAIIGKSGVGKSSLLNYLFNKELAVTGSGKPVTKQGFHIFSDSIAGKKVNIYDSWGMEPGKTDIWLKDFNDFLKDKKSLNIKEWIHTVVFCLSAEGKRIEDFEKKIFAQIKAEHLNPIIVITKADLDKDNSFYEAVKREFMTDQIIEICSVKKQFGLGFNKKVSERYGNDNLIKAIIDNGSKSFKNRFILIKNQFVKQRANEGVSIMMPKVEIIIDANKESSNLLGNIKDSTVKSILEKTHKLVQSYDKETATRIEKLLQEANLFYSNHFLFVMGDISQKRFKMDNEDKSSFLLLPPLLSMGGVLGSIGIITLFSALLGPLGLLISIFINKGISKENLLDKIEISINEHYNIIPKSV</sequence>
<dbReference type="RefSeq" id="WP_066082767.1">
    <property type="nucleotide sequence ID" value="NZ_FRDK01000009.1"/>
</dbReference>
<keyword evidence="1" id="KW-1133">Transmembrane helix</keyword>
<dbReference type="STRING" id="249352.SAMN05444395_10955"/>
<keyword evidence="1" id="KW-0472">Membrane</keyword>
<evidence type="ECO:0000313" key="4">
    <source>
        <dbReference type="Proteomes" id="UP000077164"/>
    </source>
</evidence>
<protein>
    <recommendedName>
        <fullName evidence="2">G domain-containing protein</fullName>
    </recommendedName>
</protein>
<keyword evidence="4" id="KW-1185">Reference proteome</keyword>
<evidence type="ECO:0000313" key="3">
    <source>
        <dbReference type="EMBL" id="OAB25313.1"/>
    </source>
</evidence>
<dbReference type="OrthoDB" id="9255830at2"/>
<dbReference type="Gene3D" id="3.40.50.300">
    <property type="entry name" value="P-loop containing nucleotide triphosphate hydrolases"/>
    <property type="match status" value="1"/>
</dbReference>
<reference evidence="3 4" key="1">
    <citation type="submission" date="2016-03" db="EMBL/GenBank/DDBJ databases">
        <title>Draft genome sequence of Flavobacterium fryxellicola DSM 16209.</title>
        <authorList>
            <person name="Shin S.-K."/>
            <person name="Yi H."/>
        </authorList>
    </citation>
    <scope>NUCLEOTIDE SEQUENCE [LARGE SCALE GENOMIC DNA]</scope>
    <source>
        <strain evidence="3 4">DSM 16209</strain>
    </source>
</reference>
<evidence type="ECO:0000259" key="2">
    <source>
        <dbReference type="Pfam" id="PF01926"/>
    </source>
</evidence>
<proteinExistence type="predicted"/>
<feature type="transmembrane region" description="Helical" evidence="1">
    <location>
        <begin position="303"/>
        <end position="334"/>
    </location>
</feature>
<organism evidence="3 4">
    <name type="scientific">Flavobacterium fryxellicola</name>
    <dbReference type="NCBI Taxonomy" id="249352"/>
    <lineage>
        <taxon>Bacteria</taxon>
        <taxon>Pseudomonadati</taxon>
        <taxon>Bacteroidota</taxon>
        <taxon>Flavobacteriia</taxon>
        <taxon>Flavobacteriales</taxon>
        <taxon>Flavobacteriaceae</taxon>
        <taxon>Flavobacterium</taxon>
    </lineage>
</organism>
<evidence type="ECO:0000256" key="1">
    <source>
        <dbReference type="SAM" id="Phobius"/>
    </source>
</evidence>
<dbReference type="AlphaFoldDB" id="A0A167U6V6"/>
<comment type="caution">
    <text evidence="3">The sequence shown here is derived from an EMBL/GenBank/DDBJ whole genome shotgun (WGS) entry which is preliminary data.</text>
</comment>
<gene>
    <name evidence="3" type="ORF">FBFR_15120</name>
</gene>
<dbReference type="CDD" id="cd00882">
    <property type="entry name" value="Ras_like_GTPase"/>
    <property type="match status" value="1"/>
</dbReference>